<evidence type="ECO:0000256" key="1">
    <source>
        <dbReference type="ARBA" id="ARBA00004123"/>
    </source>
</evidence>
<dbReference type="InterPro" id="IPR051999">
    <property type="entry name" value="Mediator_complex_subunit_1"/>
</dbReference>
<feature type="region of interest" description="Disordered" evidence="10">
    <location>
        <begin position="1196"/>
        <end position="1223"/>
    </location>
</feature>
<feature type="compositionally biased region" description="Low complexity" evidence="10">
    <location>
        <begin position="954"/>
        <end position="976"/>
    </location>
</feature>
<evidence type="ECO:0000256" key="2">
    <source>
        <dbReference type="ARBA" id="ARBA00006210"/>
    </source>
</evidence>
<feature type="region of interest" description="Disordered" evidence="10">
    <location>
        <begin position="1662"/>
        <end position="1681"/>
    </location>
</feature>
<evidence type="ECO:0000256" key="9">
    <source>
        <dbReference type="RuleBase" id="RU364059"/>
    </source>
</evidence>
<feature type="region of interest" description="Disordered" evidence="10">
    <location>
        <begin position="902"/>
        <end position="935"/>
    </location>
</feature>
<evidence type="ECO:0000256" key="7">
    <source>
        <dbReference type="ARBA" id="ARBA00023242"/>
    </source>
</evidence>
<dbReference type="OrthoDB" id="2281547at2759"/>
<feature type="compositionally biased region" description="Low complexity" evidence="10">
    <location>
        <begin position="1144"/>
        <end position="1153"/>
    </location>
</feature>
<protein>
    <recommendedName>
        <fullName evidence="3 9">Mediator of RNA polymerase II transcription subunit 1</fullName>
    </recommendedName>
    <alternativeName>
        <fullName evidence="8 9">Mediator complex subunit 1</fullName>
    </alternativeName>
</protein>
<evidence type="ECO:0000256" key="10">
    <source>
        <dbReference type="SAM" id="MobiDB-lite"/>
    </source>
</evidence>
<organism evidence="12 13">
    <name type="scientific">Trichinella murrelli</name>
    <dbReference type="NCBI Taxonomy" id="144512"/>
    <lineage>
        <taxon>Eukaryota</taxon>
        <taxon>Metazoa</taxon>
        <taxon>Ecdysozoa</taxon>
        <taxon>Nematoda</taxon>
        <taxon>Enoplea</taxon>
        <taxon>Dorylaimia</taxon>
        <taxon>Trichinellida</taxon>
        <taxon>Trichinellidae</taxon>
        <taxon>Trichinella</taxon>
    </lineage>
</organism>
<accession>A0A0V0UC24</accession>
<evidence type="ECO:0000313" key="12">
    <source>
        <dbReference type="EMBL" id="KRX48848.1"/>
    </source>
</evidence>
<evidence type="ECO:0000256" key="3">
    <source>
        <dbReference type="ARBA" id="ARBA00020612"/>
    </source>
</evidence>
<evidence type="ECO:0000256" key="8">
    <source>
        <dbReference type="ARBA" id="ARBA00031254"/>
    </source>
</evidence>
<evidence type="ECO:0000256" key="6">
    <source>
        <dbReference type="ARBA" id="ARBA00023163"/>
    </source>
</evidence>
<feature type="region of interest" description="Disordered" evidence="10">
    <location>
        <begin position="1333"/>
        <end position="1364"/>
    </location>
</feature>
<comment type="similarity">
    <text evidence="2 9">Belongs to the Mediator complex subunit 1 family.</text>
</comment>
<feature type="region of interest" description="Disordered" evidence="10">
    <location>
        <begin position="1144"/>
        <end position="1163"/>
    </location>
</feature>
<dbReference type="GO" id="GO:0045944">
    <property type="term" value="P:positive regulation of transcription by RNA polymerase II"/>
    <property type="evidence" value="ECO:0007669"/>
    <property type="project" value="UniProtKB-ARBA"/>
</dbReference>
<dbReference type="Proteomes" id="UP000055048">
    <property type="component" value="Unassembled WGS sequence"/>
</dbReference>
<keyword evidence="5 9" id="KW-0010">Activator</keyword>
<keyword evidence="7 9" id="KW-0539">Nucleus</keyword>
<feature type="region of interest" description="Disordered" evidence="10">
    <location>
        <begin position="954"/>
        <end position="981"/>
    </location>
</feature>
<dbReference type="EMBL" id="JYDJ01000023">
    <property type="protein sequence ID" value="KRX48848.1"/>
    <property type="molecule type" value="Genomic_DNA"/>
</dbReference>
<evidence type="ECO:0000256" key="4">
    <source>
        <dbReference type="ARBA" id="ARBA00023015"/>
    </source>
</evidence>
<feature type="compositionally biased region" description="Low complexity" evidence="10">
    <location>
        <begin position="1350"/>
        <end position="1363"/>
    </location>
</feature>
<feature type="region of interest" description="Disordered" evidence="10">
    <location>
        <begin position="1756"/>
        <end position="1776"/>
    </location>
</feature>
<keyword evidence="13" id="KW-1185">Reference proteome</keyword>
<evidence type="ECO:0000313" key="13">
    <source>
        <dbReference type="Proteomes" id="UP000055048"/>
    </source>
</evidence>
<reference evidence="12 13" key="1">
    <citation type="submission" date="2015-01" db="EMBL/GenBank/DDBJ databases">
        <title>Evolution of Trichinella species and genotypes.</title>
        <authorList>
            <person name="Korhonen P.K."/>
            <person name="Edoardo P."/>
            <person name="Giuseppe L.R."/>
            <person name="Gasser R.B."/>
        </authorList>
    </citation>
    <scope>NUCLEOTIDE SEQUENCE [LARGE SCALE GENOMIC DNA]</scope>
    <source>
        <strain evidence="12">ISS417</strain>
    </source>
</reference>
<proteinExistence type="inferred from homology"/>
<evidence type="ECO:0000256" key="5">
    <source>
        <dbReference type="ARBA" id="ARBA00023159"/>
    </source>
</evidence>
<dbReference type="GO" id="GO:0003712">
    <property type="term" value="F:transcription coregulator activity"/>
    <property type="evidence" value="ECO:0007669"/>
    <property type="project" value="InterPro"/>
</dbReference>
<dbReference type="PANTHER" id="PTHR12881:SF10">
    <property type="entry name" value="MEDIATOR OF RNA POLYMERASE II TRANSCRIPTION SUBUNIT 1"/>
    <property type="match status" value="1"/>
</dbReference>
<keyword evidence="4 9" id="KW-0805">Transcription regulation</keyword>
<feature type="compositionally biased region" description="Low complexity" evidence="10">
    <location>
        <begin position="1402"/>
        <end position="1426"/>
    </location>
</feature>
<dbReference type="InterPro" id="IPR019680">
    <property type="entry name" value="Mediator_Med1"/>
</dbReference>
<dbReference type="Pfam" id="PF10744">
    <property type="entry name" value="Med1"/>
    <property type="match status" value="1"/>
</dbReference>
<feature type="region of interest" description="Disordered" evidence="10">
    <location>
        <begin position="1379"/>
        <end position="1428"/>
    </location>
</feature>
<dbReference type="GO" id="GO:0016592">
    <property type="term" value="C:mediator complex"/>
    <property type="evidence" value="ECO:0007669"/>
    <property type="project" value="InterPro"/>
</dbReference>
<gene>
    <name evidence="12" type="ORF">T05_13089</name>
</gene>
<feature type="region of interest" description="Disordered" evidence="10">
    <location>
        <begin position="1709"/>
        <end position="1729"/>
    </location>
</feature>
<dbReference type="PANTHER" id="PTHR12881">
    <property type="entry name" value="MEDIATOR OF RNA POLYMERASE II TRANSCRIPTION SUBUNIT 1"/>
    <property type="match status" value="1"/>
</dbReference>
<feature type="compositionally biased region" description="Polar residues" evidence="10">
    <location>
        <begin position="1709"/>
        <end position="1718"/>
    </location>
</feature>
<name>A0A0V0UC24_9BILA</name>
<feature type="domain" description="Mediator complex subunit Med1" evidence="11">
    <location>
        <begin position="173"/>
        <end position="295"/>
    </location>
</feature>
<comment type="caution">
    <text evidence="12">The sequence shown here is derived from an EMBL/GenBank/DDBJ whole genome shotgun (WGS) entry which is preliminary data.</text>
</comment>
<sequence>MKFKANEMSSGMPLKSKPGVDHSRNNTMYTCSNQRTTVFLRSSSVYPLTVALPSSTSSSGQIHLLDQSASATTIHQPLLIKTCESLILSLGRSVILNVKCIYNKENISCTGYYVERPTVADGTPAPEKPTLYVMERYIEKCKNEFNVKFLGTEKRSPLDAEDRVEVAKSYERLLQGLRVASAYELFGRLEDIATKMNLTFVRTPGTANNQSCFITADCFFLEISAEETGSVFLVNVTHEKQTSESVLLRDIINDKRWTELQRHLWGLCSAYIPCKDIDTKNQAFKFMQNLENILHIQSLQRINDNTLPVVEYLRTSDMYFFRRREVGDPPRLYFFCTPLSFWDSETGDFKQLFQNDIDNVMDVSKFKSIIYAELAMENVQGEQFLSISMQSVNALGQFHDIPMSMQIAAVFTLTFPEKLIISMDSVTKIEALTGFKPAFSNQSKILDLILGEILSSGFSVLRSFVLLEDQLHCYTVDLEGCLTEGVVLEKIYWTNLEVLHKILPILRTEALFKHIFTSFIRNITTTQKQFAQKIFRRDIHVIPSPDLSILECQVKLPREREFFYIVFRLAPINEISVKVGGVVDNADVNLNDVAYEVFSRVWSIPVTIRALVKQLLCLSERNVVVAAAGDGNSGNGDHQNDVVLMQIDCDRSLHLSTDSNCAAHSSVSIPDGNYNMSEYSVCNDDANGVAVADDADDDADAVISVSGIAQSLIIEQQMQKLIVNVDKVLEELLLVCSGRLAGGPNLLDLFKKPKVWRELIPPRRCAGRRGQRSRQQMAPPLAQQCCASAAGQLPAPVAAVAAAAPFGKVGPNLKSRHFSSTSETLTELDELCQLSSSCAEGNGHQSEHASACGDSAVADGGEQKSSIQDTIDSVLGSVRFPGSMAESLINISSCCINNNNNTNNSNPNSNNSNANTSNNNNTNSNNNNNNNSNNSMNALASIRKIELGYGQSSAGVAAPMSSSSSPALAAPMSRSSDSTGDVFDYETRSTTTAGMSIDQGGRSLSSSVCCADDLSIAAASASAPTLDVGFWPPAGGVERLDVRGALLNRGMRRRRRCRKAFANTGDRALDMVLKEMRKAERLVRGASSTRRPRRSRLATATASFTADMREVASKVTLKIRSSSAAALPGVQTAQESSSLAVASSSLSSADQGSSSGGKDEQKKSLKLAANANASGGAGAATLNTWTQPSSSVFRSLSDATGESCSSRSSSPPPQLVKPASKRKNSLDVVIGKLMDKVGTSPTKLDPSSDVPDSAGDKQRHLYGFCFSPTASQQQKSGTTAASVSASEFTIHKRGECSTTATTTAMATSTGELSDAPEGGIKLVIKKGVIKLKSARHGRGAGAGRFVETGAPSARPRVSSPASAGDRLAASKFELLKQKMQARKIKRQSSTEKSRQRGPRSGALAAASKTAANRSKLSTVGSSSSGVAELPSVFPGAEGLLFSKSLKGFKIPKIDDNSSKTTTATTAATVTAAPASTSDSANTTTTVTVSTTTTATVVPAAASAAATMTTTTTTTNIVSATAAAAVVTSASTVATGTTTSANATATASVAVTPLTVVEKRMADGPPMALVVNDGRASPAGVVSGGGGGILRMKPPLLAVQQVPPPCVGGSSKPLIRRSRPVPLPLPPRSLVATGPHFAGPPAVELALPTGPAVPRYVRRTLLPNPPLQTASSPRPPPPQPLLELNKHHQQQMLVHSTTQQRPTKQELLNPMTNQMSPKSASPDPTGLVIDDNLNTTAAISSPQKNAEEVDVLSPGLRIAVDEGDETKGPTTHSSSTT</sequence>
<comment type="function">
    <text evidence="9">Component of the Mediator complex, a coactivator involved in the regulated transcription of nearly all RNA polymerase II-dependent genes. Mediator functions as a bridge to convey information from gene-specific regulatory proteins to the basal RNA polymerase II transcription machinery. Mediator is recruited to promoters by direct interactions with regulatory proteins and serves as a scaffold for the assembly of a functional preinitiation complex with RNA polymerase II and the general transcription factors.</text>
</comment>
<keyword evidence="6 9" id="KW-0804">Transcription</keyword>
<feature type="compositionally biased region" description="Polar residues" evidence="10">
    <location>
        <begin position="1767"/>
        <end position="1776"/>
    </location>
</feature>
<dbReference type="STRING" id="144512.A0A0V0UC24"/>
<feature type="region of interest" description="Disordered" evidence="10">
    <location>
        <begin position="1"/>
        <end position="23"/>
    </location>
</feature>
<comment type="subcellular location">
    <subcellularLocation>
        <location evidence="1 9">Nucleus</location>
    </subcellularLocation>
</comment>
<feature type="region of interest" description="Disordered" evidence="10">
    <location>
        <begin position="843"/>
        <end position="865"/>
    </location>
</feature>
<evidence type="ECO:0000259" key="11">
    <source>
        <dbReference type="Pfam" id="PF10744"/>
    </source>
</evidence>